<evidence type="ECO:0000313" key="3">
    <source>
        <dbReference type="RefSeq" id="XP_056856105.1"/>
    </source>
</evidence>
<dbReference type="GeneID" id="130505520"/>
<gene>
    <name evidence="3" type="primary">LOC130505520</name>
</gene>
<dbReference type="PANTHER" id="PTHR46148:SF57">
    <property type="entry name" value="OS12G0499874 PROTEIN"/>
    <property type="match status" value="1"/>
</dbReference>
<feature type="coiled-coil region" evidence="1">
    <location>
        <begin position="32"/>
        <end position="59"/>
    </location>
</feature>
<dbReference type="KEGG" id="rsz:130505520"/>
<dbReference type="AlphaFoldDB" id="A0A9W3CX05"/>
<sequence length="178" mass="21298">MSPYEALYGRPCKTPLCWTEVGERRMFGSPIVQETMVNLETIQTNMKKAQDRQKKYADQSRREVTFEIGDWVYLKVTAQKGKDRFEDMHLHPVFHVSMLRKHIRDPSAVEPERIEELRTNLTYPEGPIRLGERRIRKLKNREIAQVQVFWGRQNRIHVTWEDEARFKADHPEFSERML</sequence>
<evidence type="ECO:0000256" key="1">
    <source>
        <dbReference type="SAM" id="Coils"/>
    </source>
</evidence>
<dbReference type="RefSeq" id="XP_056856105.1">
    <property type="nucleotide sequence ID" value="XM_057000125.1"/>
</dbReference>
<reference evidence="3" key="1">
    <citation type="submission" date="2025-08" db="UniProtKB">
        <authorList>
            <consortium name="RefSeq"/>
        </authorList>
    </citation>
    <scope>IDENTIFICATION</scope>
    <source>
        <tissue evidence="3">Leaf</tissue>
    </source>
</reference>
<name>A0A9W3CX05_RAPSA</name>
<keyword evidence="1" id="KW-0175">Coiled coil</keyword>
<protein>
    <submittedName>
        <fullName evidence="3">Uncharacterized protein LOC130505520</fullName>
    </submittedName>
</protein>
<dbReference type="Proteomes" id="UP000504610">
    <property type="component" value="Unplaced"/>
</dbReference>
<dbReference type="OrthoDB" id="1097577at2759"/>
<keyword evidence="2" id="KW-1185">Reference proteome</keyword>
<accession>A0A9W3CX05</accession>
<proteinExistence type="predicted"/>
<evidence type="ECO:0000313" key="2">
    <source>
        <dbReference type="Proteomes" id="UP000504610"/>
    </source>
</evidence>
<dbReference type="PANTHER" id="PTHR46148">
    <property type="entry name" value="CHROMO DOMAIN-CONTAINING PROTEIN"/>
    <property type="match status" value="1"/>
</dbReference>
<organism evidence="2 3">
    <name type="scientific">Raphanus sativus</name>
    <name type="common">Radish</name>
    <name type="synonym">Raphanus raphanistrum var. sativus</name>
    <dbReference type="NCBI Taxonomy" id="3726"/>
    <lineage>
        <taxon>Eukaryota</taxon>
        <taxon>Viridiplantae</taxon>
        <taxon>Streptophyta</taxon>
        <taxon>Embryophyta</taxon>
        <taxon>Tracheophyta</taxon>
        <taxon>Spermatophyta</taxon>
        <taxon>Magnoliopsida</taxon>
        <taxon>eudicotyledons</taxon>
        <taxon>Gunneridae</taxon>
        <taxon>Pentapetalae</taxon>
        <taxon>rosids</taxon>
        <taxon>malvids</taxon>
        <taxon>Brassicales</taxon>
        <taxon>Brassicaceae</taxon>
        <taxon>Brassiceae</taxon>
        <taxon>Raphanus</taxon>
    </lineage>
</organism>